<name>A0ABS2P3M1_9BACI</name>
<evidence type="ECO:0000313" key="4">
    <source>
        <dbReference type="EMBL" id="MBM7621566.1"/>
    </source>
</evidence>
<keyword evidence="4" id="KW-0808">Transferase</keyword>
<keyword evidence="3" id="KW-0119">Carbohydrate metabolism</keyword>
<dbReference type="GO" id="GO:0016301">
    <property type="term" value="F:kinase activity"/>
    <property type="evidence" value="ECO:0007669"/>
    <property type="project" value="UniProtKB-KW"/>
</dbReference>
<reference evidence="4 5" key="1">
    <citation type="submission" date="2021-01" db="EMBL/GenBank/DDBJ databases">
        <title>Genomic Encyclopedia of Type Strains, Phase IV (KMG-IV): sequencing the most valuable type-strain genomes for metagenomic binning, comparative biology and taxonomic classification.</title>
        <authorList>
            <person name="Goeker M."/>
        </authorList>
    </citation>
    <scope>NUCLEOTIDE SEQUENCE [LARGE SCALE GENOMIC DNA]</scope>
    <source>
        <strain evidence="4 5">DSM 25879</strain>
    </source>
</reference>
<dbReference type="SUPFAM" id="SSF53067">
    <property type="entry name" value="Actin-like ATPase domain"/>
    <property type="match status" value="1"/>
</dbReference>
<dbReference type="PANTHER" id="PTHR18964">
    <property type="entry name" value="ROK (REPRESSOR, ORF, KINASE) FAMILY"/>
    <property type="match status" value="1"/>
</dbReference>
<comment type="function">
    <text evidence="1">Transcriptional repressor of xylose-utilizing enzymes.</text>
</comment>
<evidence type="ECO:0000256" key="2">
    <source>
        <dbReference type="ARBA" id="ARBA00006479"/>
    </source>
</evidence>
<keyword evidence="3" id="KW-0859">Xylose metabolism</keyword>
<sequence>MHTGDASYIRQLNRKIILQQIMQHKSISRAEIAKSTGLNKATVSSQIADMLGEGLLLEQHAEVSSGGRKPIYLSFNGSCGYAIGVDIDVNSISIAATDIKGKIVAKEIHSIEDSGFLAVEEKLKTIINKMRGTLPESKYGMIGIGIGVHGIVDNDQTIIFTPQHQWRNIDLKRSMESFFQVPVIIANNSNLCAVAEQVFSSESTNLACITTYSGIGMGIIIQGMLFQGFEGFSGEVGHMIIEPEGRTCTCGNKGCFEQYASEKVLLQEIRERIGRLDLPLEELHQIIEKGGAEVEEVIKNYTTHLAIGVNNIINILNPEKVIINCEIFSYHPAILEKVEKNLTSIMNHRKELKISTLGKNACMLGASASVIKDFLKTDHIVFSQV</sequence>
<dbReference type="Gene3D" id="1.10.10.10">
    <property type="entry name" value="Winged helix-like DNA-binding domain superfamily/Winged helix DNA-binding domain"/>
    <property type="match status" value="1"/>
</dbReference>
<dbReference type="InterPro" id="IPR000600">
    <property type="entry name" value="ROK"/>
</dbReference>
<evidence type="ECO:0000313" key="5">
    <source>
        <dbReference type="Proteomes" id="UP000737402"/>
    </source>
</evidence>
<evidence type="ECO:0000256" key="3">
    <source>
        <dbReference type="ARBA" id="ARBA00022629"/>
    </source>
</evidence>
<dbReference type="InterPro" id="IPR043129">
    <property type="entry name" value="ATPase_NBD"/>
</dbReference>
<dbReference type="Proteomes" id="UP000737402">
    <property type="component" value="Unassembled WGS sequence"/>
</dbReference>
<dbReference type="Pfam" id="PF00480">
    <property type="entry name" value="ROK"/>
    <property type="match status" value="1"/>
</dbReference>
<dbReference type="InterPro" id="IPR036390">
    <property type="entry name" value="WH_DNA-bd_sf"/>
</dbReference>
<keyword evidence="5" id="KW-1185">Reference proteome</keyword>
<gene>
    <name evidence="4" type="ORF">JOC95_003455</name>
</gene>
<comment type="similarity">
    <text evidence="2">Belongs to the ROK (NagC/XylR) family.</text>
</comment>
<keyword evidence="4" id="KW-0418">Kinase</keyword>
<dbReference type="RefSeq" id="WP_204418341.1">
    <property type="nucleotide sequence ID" value="NZ_JAFBED010000008.1"/>
</dbReference>
<proteinExistence type="inferred from homology"/>
<protein>
    <submittedName>
        <fullName evidence="4">NBD/HSP70 family sugar kinase</fullName>
    </submittedName>
</protein>
<dbReference type="Pfam" id="PF13412">
    <property type="entry name" value="HTH_24"/>
    <property type="match status" value="1"/>
</dbReference>
<dbReference type="PANTHER" id="PTHR18964:SF149">
    <property type="entry name" value="BIFUNCTIONAL UDP-N-ACETYLGLUCOSAMINE 2-EPIMERASE_N-ACETYLMANNOSAMINE KINASE"/>
    <property type="match status" value="1"/>
</dbReference>
<accession>A0ABS2P3M1</accession>
<dbReference type="SUPFAM" id="SSF46785">
    <property type="entry name" value="Winged helix' DNA-binding domain"/>
    <property type="match status" value="1"/>
</dbReference>
<comment type="caution">
    <text evidence="4">The sequence shown here is derived from an EMBL/GenBank/DDBJ whole genome shotgun (WGS) entry which is preliminary data.</text>
</comment>
<evidence type="ECO:0000256" key="1">
    <source>
        <dbReference type="ARBA" id="ARBA00002486"/>
    </source>
</evidence>
<dbReference type="InterPro" id="IPR036388">
    <property type="entry name" value="WH-like_DNA-bd_sf"/>
</dbReference>
<organism evidence="4 5">
    <name type="scientific">Sutcliffiella tianshenii</name>
    <dbReference type="NCBI Taxonomy" id="1463404"/>
    <lineage>
        <taxon>Bacteria</taxon>
        <taxon>Bacillati</taxon>
        <taxon>Bacillota</taxon>
        <taxon>Bacilli</taxon>
        <taxon>Bacillales</taxon>
        <taxon>Bacillaceae</taxon>
        <taxon>Sutcliffiella</taxon>
    </lineage>
</organism>
<dbReference type="Gene3D" id="3.30.420.40">
    <property type="match status" value="2"/>
</dbReference>
<dbReference type="EMBL" id="JAFBED010000008">
    <property type="protein sequence ID" value="MBM7621566.1"/>
    <property type="molecule type" value="Genomic_DNA"/>
</dbReference>